<dbReference type="Pfam" id="PF00657">
    <property type="entry name" value="Lipase_GDSL"/>
    <property type="match status" value="1"/>
</dbReference>
<name>A0AAD4XFN0_9MAGN</name>
<reference evidence="3" key="1">
    <citation type="submission" date="2022-04" db="EMBL/GenBank/DDBJ databases">
        <title>A functionally conserved STORR gene fusion in Papaver species that diverged 16.8 million years ago.</title>
        <authorList>
            <person name="Catania T."/>
        </authorList>
    </citation>
    <scope>NUCLEOTIDE SEQUENCE</scope>
    <source>
        <strain evidence="3">S-188037</strain>
    </source>
</reference>
<dbReference type="GO" id="GO:0016788">
    <property type="term" value="F:hydrolase activity, acting on ester bonds"/>
    <property type="evidence" value="ECO:0007669"/>
    <property type="project" value="InterPro"/>
</dbReference>
<dbReference type="Proteomes" id="UP001202328">
    <property type="component" value="Unassembled WGS sequence"/>
</dbReference>
<dbReference type="Gene3D" id="3.40.50.1110">
    <property type="entry name" value="SGNH hydrolase"/>
    <property type="match status" value="1"/>
</dbReference>
<dbReference type="PANTHER" id="PTHR45642:SF95">
    <property type="entry name" value="GDSL-LIKE LIPASE_ACYLHYDROLASE FAMILY PROTEIN, EXPRESSED"/>
    <property type="match status" value="1"/>
</dbReference>
<comment type="similarity">
    <text evidence="1">Belongs to the 'GDSL' lipolytic enzyme family.</text>
</comment>
<evidence type="ECO:0008006" key="5">
    <source>
        <dbReference type="Google" id="ProtNLM"/>
    </source>
</evidence>
<dbReference type="InterPro" id="IPR036514">
    <property type="entry name" value="SGNH_hydro_sf"/>
</dbReference>
<gene>
    <name evidence="3" type="ORF">MKW98_029382</name>
</gene>
<dbReference type="InterPro" id="IPR050592">
    <property type="entry name" value="GDSL_lipolytic_enzyme"/>
</dbReference>
<evidence type="ECO:0000256" key="2">
    <source>
        <dbReference type="SAM" id="SignalP"/>
    </source>
</evidence>
<keyword evidence="2" id="KW-0732">Signal</keyword>
<evidence type="ECO:0000313" key="3">
    <source>
        <dbReference type="EMBL" id="KAI3908832.1"/>
    </source>
</evidence>
<protein>
    <recommendedName>
        <fullName evidence="5">GDSL esterase/lipase</fullName>
    </recommendedName>
</protein>
<sequence>MACERSLVCLLAVQFLVLFSTEEVRAKISAVIVFGDSTVDAGNNNHRLTLVKSNFKPYGTDFEGGKPTGRWSNGRLFTDFISDALRIKPSIPAYLDTNFRIEDFATGVTFASGGAGYDNLTTTLVVSILRIS</sequence>
<dbReference type="PANTHER" id="PTHR45642">
    <property type="entry name" value="GDSL ESTERASE/LIPASE EXL3"/>
    <property type="match status" value="1"/>
</dbReference>
<accession>A0AAD4XFN0</accession>
<dbReference type="AlphaFoldDB" id="A0AAD4XFN0"/>
<dbReference type="InterPro" id="IPR001087">
    <property type="entry name" value="GDSL"/>
</dbReference>
<evidence type="ECO:0000256" key="1">
    <source>
        <dbReference type="ARBA" id="ARBA00008668"/>
    </source>
</evidence>
<organism evidence="3 4">
    <name type="scientific">Papaver atlanticum</name>
    <dbReference type="NCBI Taxonomy" id="357466"/>
    <lineage>
        <taxon>Eukaryota</taxon>
        <taxon>Viridiplantae</taxon>
        <taxon>Streptophyta</taxon>
        <taxon>Embryophyta</taxon>
        <taxon>Tracheophyta</taxon>
        <taxon>Spermatophyta</taxon>
        <taxon>Magnoliopsida</taxon>
        <taxon>Ranunculales</taxon>
        <taxon>Papaveraceae</taxon>
        <taxon>Papaveroideae</taxon>
        <taxon>Papaver</taxon>
    </lineage>
</organism>
<feature type="signal peptide" evidence="2">
    <location>
        <begin position="1"/>
        <end position="26"/>
    </location>
</feature>
<proteinExistence type="inferred from homology"/>
<keyword evidence="4" id="KW-1185">Reference proteome</keyword>
<dbReference type="EMBL" id="JAJJMB010010439">
    <property type="protein sequence ID" value="KAI3908832.1"/>
    <property type="molecule type" value="Genomic_DNA"/>
</dbReference>
<comment type="caution">
    <text evidence="3">The sequence shown here is derived from an EMBL/GenBank/DDBJ whole genome shotgun (WGS) entry which is preliminary data.</text>
</comment>
<feature type="chain" id="PRO_5042194435" description="GDSL esterase/lipase" evidence="2">
    <location>
        <begin position="27"/>
        <end position="132"/>
    </location>
</feature>
<evidence type="ECO:0000313" key="4">
    <source>
        <dbReference type="Proteomes" id="UP001202328"/>
    </source>
</evidence>